<name>A0ABD5ZFH0_9EURY</name>
<protein>
    <recommendedName>
        <fullName evidence="4">CHAT domain-containing protein</fullName>
    </recommendedName>
</protein>
<proteinExistence type="predicted"/>
<gene>
    <name evidence="2" type="ORF">ACFQJC_10895</name>
</gene>
<evidence type="ECO:0000313" key="3">
    <source>
        <dbReference type="Proteomes" id="UP001596481"/>
    </source>
</evidence>
<dbReference type="RefSeq" id="WP_390223384.1">
    <property type="nucleotide sequence ID" value="NZ_JBHTAA010000005.1"/>
</dbReference>
<dbReference type="AlphaFoldDB" id="A0ABD5ZFH0"/>
<organism evidence="2 3">
    <name type="scientific">Haloferax namakaokahaiae</name>
    <dbReference type="NCBI Taxonomy" id="1748331"/>
    <lineage>
        <taxon>Archaea</taxon>
        <taxon>Methanobacteriati</taxon>
        <taxon>Methanobacteriota</taxon>
        <taxon>Stenosarchaea group</taxon>
        <taxon>Halobacteria</taxon>
        <taxon>Halobacteriales</taxon>
        <taxon>Haloferacaceae</taxon>
        <taxon>Haloferax</taxon>
    </lineage>
</organism>
<feature type="region of interest" description="Disordered" evidence="1">
    <location>
        <begin position="1"/>
        <end position="24"/>
    </location>
</feature>
<feature type="compositionally biased region" description="Low complexity" evidence="1">
    <location>
        <begin position="395"/>
        <end position="405"/>
    </location>
</feature>
<evidence type="ECO:0008006" key="4">
    <source>
        <dbReference type="Google" id="ProtNLM"/>
    </source>
</evidence>
<evidence type="ECO:0000313" key="2">
    <source>
        <dbReference type="EMBL" id="MFC7204024.1"/>
    </source>
</evidence>
<accession>A0ABD5ZFH0</accession>
<sequence length="703" mass="76827">MAQSGLSDESNVPPGREVGFSLPSEGTGLIVRDRIERHQVRIRTPATVTPEPADETRFWFPTDAAVRIETDELEVTGLKGIVVRDLFGEMVARVDGETIIELGAGSYSLEFFTSVKVYVQISSSIRITADSTRTCVELPEQVPIHIGARSYHTEPATTITTTDEPRDVMKAVSAFGSALKTTSVERSYPTLRGHPPLLEVGDNLDIPDGFEPPNTGLRIVVPPDLQSIVVVAPLVYYLGATLEPGPQPRIESETGFVHLLDGPQGFESEVERVLKQVFFLDCVTRTEGYYRVNLHEREAVEERANLDFASLYDANAGERLKAYLSVPFHEISELMPEWTLTTHIEAQRDNLSLLPFIVNDLAVVKTPNTTRVSADEVQVSAVDDFLRDEESFTRSAASSPSAPDAYIKPAESESADQAWVGDGAPVGASKPTRQAYENRLARTAKNGCISIAVVCNDPEMGAEEDLLDTIYGSRSELPFEVSYHKELSTDELRTVLKEQNDFLHYIGHIDNEGLQCTDGRLDAESIGEIGAESFLLNGCSSYEQGMGLINGGAIGGIVTLSDVINKGAVEVGGVLAQLLNMGFPLQTALNVSQRNTATSQQYTIVGDGGMSISQTESGTAIICEVERTSDTFELTFKTYPTIESSMGALVKPAVAENGQHYLVSSDEAVFEVDEAQLREFISLEQVPVFYNGQLFWNDEFLEA</sequence>
<feature type="region of interest" description="Disordered" evidence="1">
    <location>
        <begin position="392"/>
        <end position="430"/>
    </location>
</feature>
<evidence type="ECO:0000256" key="1">
    <source>
        <dbReference type="SAM" id="MobiDB-lite"/>
    </source>
</evidence>
<comment type="caution">
    <text evidence="2">The sequence shown here is derived from an EMBL/GenBank/DDBJ whole genome shotgun (WGS) entry which is preliminary data.</text>
</comment>
<reference evidence="2 3" key="1">
    <citation type="journal article" date="2019" name="Int. J. Syst. Evol. Microbiol.">
        <title>The Global Catalogue of Microorganisms (GCM) 10K type strain sequencing project: providing services to taxonomists for standard genome sequencing and annotation.</title>
        <authorList>
            <consortium name="The Broad Institute Genomics Platform"/>
            <consortium name="The Broad Institute Genome Sequencing Center for Infectious Disease"/>
            <person name="Wu L."/>
            <person name="Ma J."/>
        </authorList>
    </citation>
    <scope>NUCLEOTIDE SEQUENCE [LARGE SCALE GENOMIC DNA]</scope>
    <source>
        <strain evidence="2 3">DSM 29988</strain>
    </source>
</reference>
<dbReference type="EMBL" id="JBHTAA010000005">
    <property type="protein sequence ID" value="MFC7204024.1"/>
    <property type="molecule type" value="Genomic_DNA"/>
</dbReference>
<keyword evidence="3" id="KW-1185">Reference proteome</keyword>
<feature type="compositionally biased region" description="Polar residues" evidence="1">
    <location>
        <begin position="1"/>
        <end position="10"/>
    </location>
</feature>
<dbReference type="Proteomes" id="UP001596481">
    <property type="component" value="Unassembled WGS sequence"/>
</dbReference>